<comment type="caution">
    <text evidence="2">The sequence shown here is derived from an EMBL/GenBank/DDBJ whole genome shotgun (WGS) entry which is preliminary data.</text>
</comment>
<feature type="compositionally biased region" description="Low complexity" evidence="1">
    <location>
        <begin position="19"/>
        <end position="36"/>
    </location>
</feature>
<reference evidence="2 3" key="1">
    <citation type="submission" date="2023-04" db="EMBL/GenBank/DDBJ databases">
        <title>Colletotrichum tabacum stain YC1 causing leaf anthracnose on Nicotiana tabacum(L.) cv.</title>
        <authorList>
            <person name="Ji Z."/>
            <person name="Wang M."/>
            <person name="Zhang J."/>
            <person name="Wang N."/>
            <person name="Zhou Z."/>
        </authorList>
    </citation>
    <scope>NUCLEOTIDE SEQUENCE [LARGE SCALE GENOMIC DNA]</scope>
    <source>
        <strain evidence="2 3">YC1</strain>
    </source>
</reference>
<feature type="compositionally biased region" description="Basic and acidic residues" evidence="1">
    <location>
        <begin position="300"/>
        <end position="319"/>
    </location>
</feature>
<evidence type="ECO:0000256" key="1">
    <source>
        <dbReference type="SAM" id="MobiDB-lite"/>
    </source>
</evidence>
<feature type="region of interest" description="Disordered" evidence="1">
    <location>
        <begin position="198"/>
        <end position="319"/>
    </location>
</feature>
<feature type="compositionally biased region" description="Low complexity" evidence="1">
    <location>
        <begin position="135"/>
        <end position="145"/>
    </location>
</feature>
<feature type="compositionally biased region" description="Gly residues" evidence="1">
    <location>
        <begin position="7"/>
        <end position="18"/>
    </location>
</feature>
<evidence type="ECO:0000313" key="2">
    <source>
        <dbReference type="EMBL" id="KAK6227445.1"/>
    </source>
</evidence>
<feature type="compositionally biased region" description="Gly residues" evidence="1">
    <location>
        <begin position="227"/>
        <end position="238"/>
    </location>
</feature>
<name>A0AAV9TWT6_9PEZI</name>
<proteinExistence type="predicted"/>
<feature type="compositionally biased region" description="Low complexity" evidence="1">
    <location>
        <begin position="282"/>
        <end position="293"/>
    </location>
</feature>
<gene>
    <name evidence="2" type="ORF">QIS74_01000</name>
</gene>
<feature type="compositionally biased region" description="Low complexity" evidence="1">
    <location>
        <begin position="52"/>
        <end position="67"/>
    </location>
</feature>
<feature type="compositionally biased region" description="Gly residues" evidence="1">
    <location>
        <begin position="79"/>
        <end position="97"/>
    </location>
</feature>
<organism evidence="2 3">
    <name type="scientific">Colletotrichum tabaci</name>
    <dbReference type="NCBI Taxonomy" id="1209068"/>
    <lineage>
        <taxon>Eukaryota</taxon>
        <taxon>Fungi</taxon>
        <taxon>Dikarya</taxon>
        <taxon>Ascomycota</taxon>
        <taxon>Pezizomycotina</taxon>
        <taxon>Sordariomycetes</taxon>
        <taxon>Hypocreomycetidae</taxon>
        <taxon>Glomerellales</taxon>
        <taxon>Glomerellaceae</taxon>
        <taxon>Colletotrichum</taxon>
        <taxon>Colletotrichum destructivum species complex</taxon>
    </lineage>
</organism>
<dbReference type="Proteomes" id="UP001327957">
    <property type="component" value="Unassembled WGS sequence"/>
</dbReference>
<feature type="compositionally biased region" description="Low complexity" evidence="1">
    <location>
        <begin position="211"/>
        <end position="226"/>
    </location>
</feature>
<sequence>MSVWGALRGGEGRGGGRAGAAAATATTGVGPTATTGLQLAPGGPMGLGGTEPAAAGPVVAGPAAGPGTNRTAATNRSGQGQGGAPGPRTGSGSGSGPIGRRTSSLKTTGSPQKKLTPPPQLHERNLLLHEGPPASVSVSVSVNRPRYPDHHHHHHRQPEAPQPPHRSQSLSIQEQQQQQQETPFTQRLQIHLRGGTAERTNAQGQKQGHAPQFQPVQPYQFQVPGREPGGLGGGGGLPSGPRSRDTIANYNRKHRETHNPNHWPDTFRSPRGGLGIEHNTDSNKNNKNNTPETPLTPPDHGAEAGRPKTRPDGSELGKE</sequence>
<feature type="region of interest" description="Disordered" evidence="1">
    <location>
        <begin position="1"/>
        <end position="184"/>
    </location>
</feature>
<dbReference type="AlphaFoldDB" id="A0AAV9TWT6"/>
<evidence type="ECO:0000313" key="3">
    <source>
        <dbReference type="Proteomes" id="UP001327957"/>
    </source>
</evidence>
<protein>
    <submittedName>
        <fullName evidence="2">Uncharacterized protein</fullName>
    </submittedName>
</protein>
<accession>A0AAV9TWT6</accession>
<keyword evidence="3" id="KW-1185">Reference proteome</keyword>
<dbReference type="EMBL" id="JASAOK010000001">
    <property type="protein sequence ID" value="KAK6227445.1"/>
    <property type="molecule type" value="Genomic_DNA"/>
</dbReference>